<keyword evidence="2" id="KW-0812">Transmembrane</keyword>
<reference evidence="3 4" key="1">
    <citation type="submission" date="2021-02" db="EMBL/GenBank/DDBJ databases">
        <title>Genome assembly of Pseudopithomyces chartarum.</title>
        <authorList>
            <person name="Jauregui R."/>
            <person name="Singh J."/>
            <person name="Voisey C."/>
        </authorList>
    </citation>
    <scope>NUCLEOTIDE SEQUENCE [LARGE SCALE GENOMIC DNA]</scope>
    <source>
        <strain evidence="3 4">AGR01</strain>
    </source>
</reference>
<keyword evidence="2" id="KW-1133">Transmembrane helix</keyword>
<keyword evidence="4" id="KW-1185">Reference proteome</keyword>
<feature type="compositionally biased region" description="Pro residues" evidence="1">
    <location>
        <begin position="118"/>
        <end position="127"/>
    </location>
</feature>
<protein>
    <submittedName>
        <fullName evidence="3">Uncharacterized protein</fullName>
    </submittedName>
</protein>
<feature type="compositionally biased region" description="Basic and acidic residues" evidence="1">
    <location>
        <begin position="100"/>
        <end position="109"/>
    </location>
</feature>
<gene>
    <name evidence="3" type="ORF">GRF29_19g1075799</name>
</gene>
<sequence>MSSNADGNTDDTETFPMIDAAFERTILVFTYALLAIFFLAIAYALVMAGANEYTAMRARRDARRLLQRLDSDRDRFLRGGRQVNDGGEEGIELAPLPPARVRESGRRLSMEAVEGDVVPPPPYNNPV</sequence>
<evidence type="ECO:0000256" key="2">
    <source>
        <dbReference type="SAM" id="Phobius"/>
    </source>
</evidence>
<evidence type="ECO:0000313" key="4">
    <source>
        <dbReference type="Proteomes" id="UP001280581"/>
    </source>
</evidence>
<dbReference type="AlphaFoldDB" id="A0AAN6M4G6"/>
<dbReference type="Proteomes" id="UP001280581">
    <property type="component" value="Unassembled WGS sequence"/>
</dbReference>
<keyword evidence="2" id="KW-0472">Membrane</keyword>
<organism evidence="3 4">
    <name type="scientific">Pseudopithomyces chartarum</name>
    <dbReference type="NCBI Taxonomy" id="1892770"/>
    <lineage>
        <taxon>Eukaryota</taxon>
        <taxon>Fungi</taxon>
        <taxon>Dikarya</taxon>
        <taxon>Ascomycota</taxon>
        <taxon>Pezizomycotina</taxon>
        <taxon>Dothideomycetes</taxon>
        <taxon>Pleosporomycetidae</taxon>
        <taxon>Pleosporales</taxon>
        <taxon>Massarineae</taxon>
        <taxon>Didymosphaeriaceae</taxon>
        <taxon>Pseudopithomyces</taxon>
    </lineage>
</organism>
<evidence type="ECO:0000313" key="3">
    <source>
        <dbReference type="EMBL" id="KAK3214707.1"/>
    </source>
</evidence>
<proteinExistence type="predicted"/>
<evidence type="ECO:0000256" key="1">
    <source>
        <dbReference type="SAM" id="MobiDB-lite"/>
    </source>
</evidence>
<comment type="caution">
    <text evidence="3">The sequence shown here is derived from an EMBL/GenBank/DDBJ whole genome shotgun (WGS) entry which is preliminary data.</text>
</comment>
<feature type="region of interest" description="Disordered" evidence="1">
    <location>
        <begin position="77"/>
        <end position="127"/>
    </location>
</feature>
<name>A0AAN6M4G6_9PLEO</name>
<dbReference type="EMBL" id="WVTA01000003">
    <property type="protein sequence ID" value="KAK3214707.1"/>
    <property type="molecule type" value="Genomic_DNA"/>
</dbReference>
<accession>A0AAN6M4G6</accession>
<feature type="transmembrane region" description="Helical" evidence="2">
    <location>
        <begin position="26"/>
        <end position="50"/>
    </location>
</feature>